<dbReference type="EMBL" id="JBJQND010000007">
    <property type="protein sequence ID" value="KAL3871809.1"/>
    <property type="molecule type" value="Genomic_DNA"/>
</dbReference>
<dbReference type="Proteomes" id="UP001634394">
    <property type="component" value="Unassembled WGS sequence"/>
</dbReference>
<sequence length="122" mass="15231">MFEIQRTKIKTINFFDDDEMFEIQRTKIKTINFFDDDEMFEIQRTKIKTINFFDDDVKDEMFEIQRTKIKTINFFDDDDKDKRKNDYFEDEDFLRRNGVEVLNNAKDKRKRSWKKLYFINSF</sequence>
<proteinExistence type="predicted"/>
<organism evidence="1 2">
    <name type="scientific">Sinanodonta woodiana</name>
    <name type="common">Chinese pond mussel</name>
    <name type="synonym">Anodonta woodiana</name>
    <dbReference type="NCBI Taxonomy" id="1069815"/>
    <lineage>
        <taxon>Eukaryota</taxon>
        <taxon>Metazoa</taxon>
        <taxon>Spiralia</taxon>
        <taxon>Lophotrochozoa</taxon>
        <taxon>Mollusca</taxon>
        <taxon>Bivalvia</taxon>
        <taxon>Autobranchia</taxon>
        <taxon>Heteroconchia</taxon>
        <taxon>Palaeoheterodonta</taxon>
        <taxon>Unionida</taxon>
        <taxon>Unionoidea</taxon>
        <taxon>Unionidae</taxon>
        <taxon>Unioninae</taxon>
        <taxon>Sinanodonta</taxon>
    </lineage>
</organism>
<dbReference type="AlphaFoldDB" id="A0ABD3WD19"/>
<comment type="caution">
    <text evidence="1">The sequence shown here is derived from an EMBL/GenBank/DDBJ whole genome shotgun (WGS) entry which is preliminary data.</text>
</comment>
<evidence type="ECO:0000313" key="2">
    <source>
        <dbReference type="Proteomes" id="UP001634394"/>
    </source>
</evidence>
<accession>A0ABD3WD19</accession>
<gene>
    <name evidence="1" type="ORF">ACJMK2_039781</name>
</gene>
<evidence type="ECO:0000313" key="1">
    <source>
        <dbReference type="EMBL" id="KAL3871809.1"/>
    </source>
</evidence>
<keyword evidence="2" id="KW-1185">Reference proteome</keyword>
<reference evidence="1 2" key="1">
    <citation type="submission" date="2024-11" db="EMBL/GenBank/DDBJ databases">
        <title>Chromosome-level genome assembly of the freshwater bivalve Anodonta woodiana.</title>
        <authorList>
            <person name="Chen X."/>
        </authorList>
    </citation>
    <scope>NUCLEOTIDE SEQUENCE [LARGE SCALE GENOMIC DNA]</scope>
    <source>
        <strain evidence="1">MN2024</strain>
        <tissue evidence="1">Gills</tissue>
    </source>
</reference>
<name>A0ABD3WD19_SINWO</name>
<protein>
    <submittedName>
        <fullName evidence="1">Uncharacterized protein</fullName>
    </submittedName>
</protein>